<feature type="compositionally biased region" description="Low complexity" evidence="2">
    <location>
        <begin position="26"/>
        <end position="50"/>
    </location>
</feature>
<reference evidence="4" key="1">
    <citation type="journal article" date="2014" name="Cell">
        <title>The Architecture of a Scrambled Genome Reveals Massive Levels of Genomic Rearrangement during Development.</title>
        <authorList>
            <person name="Chen X."/>
            <person name="Bracht J.R."/>
            <person name="Goldman A.D."/>
            <person name="Dolzhenko E."/>
            <person name="Clay D.M."/>
            <person name="Swart E.C."/>
            <person name="Perlman D.H."/>
            <person name="Doak T.G."/>
            <person name="Stuart A."/>
            <person name="Amemiya C.T."/>
            <person name="Sebra R.P."/>
            <person name="Landweber L.F."/>
        </authorList>
    </citation>
    <scope>NUCLEOTIDE SEQUENCE [LARGE SCALE GENOMIC DNA]</scope>
    <source>
        <strain evidence="4">JRB310</strain>
    </source>
</reference>
<comment type="caution">
    <text evidence="3">The sequence shown here is derived from an EMBL/GenBank/DDBJ whole genome shotgun (WGS) entry which is preliminary data.</text>
</comment>
<feature type="compositionally biased region" description="Polar residues" evidence="2">
    <location>
        <begin position="59"/>
        <end position="70"/>
    </location>
</feature>
<evidence type="ECO:0000256" key="2">
    <source>
        <dbReference type="SAM" id="MobiDB-lite"/>
    </source>
</evidence>
<keyword evidence="4" id="KW-1185">Reference proteome</keyword>
<evidence type="ECO:0000313" key="4">
    <source>
        <dbReference type="Proteomes" id="UP000053232"/>
    </source>
</evidence>
<accession>A0A073I0C6</accession>
<dbReference type="AlphaFoldDB" id="A0A073I0C6"/>
<evidence type="ECO:0000256" key="1">
    <source>
        <dbReference type="SAM" id="Coils"/>
    </source>
</evidence>
<gene>
    <name evidence="3" type="ORF">OXYTRIMIC_676</name>
</gene>
<protein>
    <submittedName>
        <fullName evidence="3">Uncharacterized protein</fullName>
    </submittedName>
</protein>
<sequence length="649" mass="75217">MSLLDQMQWESFLNEHDVLKQEDENSYNNSSNFNNQRNDSKMSSSSSGSSQGDERSFRENQNPVQIKSEQNATNLNDIFSNFQNKAFENSLKIPKVHSIASQVIKIQQPQVNSQSIGTRSLNLIKSQIDYQNQKVLPVILKGENLSVPNLSVNLNSKRTQARSKKTIDNQNKLEKGNKKRRNVNASQVQTLNTNMNQSQCTQILKSNQNQSSQLMSQSQKLTNLSKNIENLGEQLNQKIRQITSQVNRVNDTIVRTLESKLKKQQFKHEQYGNIKMENDENNEQEIDNYCQTQTPLYQQMESYLFKYQSILKPFTDEKIPKFQFSQRLQISTQEFPIQGFNFGYDQLLQQINDEIIVLKRANEEVTDIVQIEIDQLTSQIQAKIVSQVPHTPNYVILDQDRIIVDNYIFGLNDQSSVGQLQDEFVGGAQISPGLIILSLPIYAKIEIRRWNGNYYEVVEKGNIHKTNTYSKSIYIQYYKFLPSKDYRGLNIFSTEFFTLNNMQHFEKVLLNQKSMKDSQRTRLGSQKVLEFRFIDSEHLLTRSTEDIYLVNYESGQNLQQFKIIQSDLIAIPSQFNMQNMPVLIKVSNENQEAVLLDVQDQGFQGSMKLQSLNNIYGNLNICSQQGQYNNYFLASDQHQNLYLQQYLID</sequence>
<keyword evidence="1" id="KW-0175">Coiled coil</keyword>
<evidence type="ECO:0000313" key="3">
    <source>
        <dbReference type="EMBL" id="KEJ83134.1"/>
    </source>
</evidence>
<name>A0A073I0C6_9SPIT</name>
<feature type="region of interest" description="Disordered" evidence="2">
    <location>
        <begin position="23"/>
        <end position="70"/>
    </location>
</feature>
<organism evidence="3 4">
    <name type="scientific">Oxytricha trifallax</name>
    <dbReference type="NCBI Taxonomy" id="1172189"/>
    <lineage>
        <taxon>Eukaryota</taxon>
        <taxon>Sar</taxon>
        <taxon>Alveolata</taxon>
        <taxon>Ciliophora</taxon>
        <taxon>Intramacronucleata</taxon>
        <taxon>Spirotrichea</taxon>
        <taxon>Stichotrichia</taxon>
        <taxon>Sporadotrichida</taxon>
        <taxon>Oxytrichidae</taxon>
        <taxon>Oxytrichinae</taxon>
        <taxon>Oxytricha</taxon>
    </lineage>
</organism>
<dbReference type="Proteomes" id="UP000053232">
    <property type="component" value="Unassembled WGS sequence"/>
</dbReference>
<feature type="coiled-coil region" evidence="1">
    <location>
        <begin position="214"/>
        <end position="241"/>
    </location>
</feature>
<dbReference type="EMBL" id="ARYC01000202">
    <property type="protein sequence ID" value="KEJ83134.1"/>
    <property type="molecule type" value="Genomic_DNA"/>
</dbReference>
<proteinExistence type="predicted"/>